<reference evidence="4 5" key="1">
    <citation type="submission" date="2024-09" db="EMBL/GenBank/DDBJ databases">
        <authorList>
            <person name="Lee S.D."/>
        </authorList>
    </citation>
    <scope>NUCLEOTIDE SEQUENCE [LARGE SCALE GENOMIC DNA]</scope>
    <source>
        <strain evidence="4 5">N1-1</strain>
    </source>
</reference>
<accession>A0ABV6VFY4</accession>
<dbReference type="Gene3D" id="1.10.10.10">
    <property type="entry name" value="Winged helix-like DNA-binding domain superfamily/Winged helix DNA-binding domain"/>
    <property type="match status" value="1"/>
</dbReference>
<dbReference type="Proteomes" id="UP001592582">
    <property type="component" value="Unassembled WGS sequence"/>
</dbReference>
<dbReference type="InterPro" id="IPR012318">
    <property type="entry name" value="HTH_CRP"/>
</dbReference>
<name>A0ABV6VFY4_9ACTN</name>
<evidence type="ECO:0000256" key="2">
    <source>
        <dbReference type="SAM" id="MobiDB-lite"/>
    </source>
</evidence>
<dbReference type="CDD" id="cd00090">
    <property type="entry name" value="HTH_ARSR"/>
    <property type="match status" value="1"/>
</dbReference>
<dbReference type="PANTHER" id="PTHR18964:SF149">
    <property type="entry name" value="BIFUNCTIONAL UDP-N-ACETYLGLUCOSAMINE 2-EPIMERASE_N-ACETYLMANNOSAMINE KINASE"/>
    <property type="match status" value="1"/>
</dbReference>
<gene>
    <name evidence="4" type="ORF">ACEZDG_25225</name>
</gene>
<evidence type="ECO:0000313" key="5">
    <source>
        <dbReference type="Proteomes" id="UP001592582"/>
    </source>
</evidence>
<comment type="similarity">
    <text evidence="1">Belongs to the ROK (NagC/XylR) family.</text>
</comment>
<keyword evidence="5" id="KW-1185">Reference proteome</keyword>
<dbReference type="InterPro" id="IPR000600">
    <property type="entry name" value="ROK"/>
</dbReference>
<evidence type="ECO:0000313" key="4">
    <source>
        <dbReference type="EMBL" id="MFC1412576.1"/>
    </source>
</evidence>
<proteinExistence type="inferred from homology"/>
<dbReference type="RefSeq" id="WP_380513396.1">
    <property type="nucleotide sequence ID" value="NZ_JBHEZX010000012.1"/>
</dbReference>
<feature type="domain" description="HTH crp-type" evidence="3">
    <location>
        <begin position="34"/>
        <end position="88"/>
    </location>
</feature>
<dbReference type="PANTHER" id="PTHR18964">
    <property type="entry name" value="ROK (REPRESSOR, ORF, KINASE) FAMILY"/>
    <property type="match status" value="1"/>
</dbReference>
<dbReference type="EMBL" id="JBHEZX010000012">
    <property type="protein sequence ID" value="MFC1412576.1"/>
    <property type="molecule type" value="Genomic_DNA"/>
</dbReference>
<feature type="compositionally biased region" description="Basic and acidic residues" evidence="2">
    <location>
        <begin position="9"/>
        <end position="19"/>
    </location>
</feature>
<dbReference type="SUPFAM" id="SSF46785">
    <property type="entry name" value="Winged helix' DNA-binding domain"/>
    <property type="match status" value="1"/>
</dbReference>
<dbReference type="Pfam" id="PF01047">
    <property type="entry name" value="MarR"/>
    <property type="match status" value="1"/>
</dbReference>
<evidence type="ECO:0000256" key="1">
    <source>
        <dbReference type="ARBA" id="ARBA00006479"/>
    </source>
</evidence>
<dbReference type="Pfam" id="PF00480">
    <property type="entry name" value="ROK"/>
    <property type="match status" value="1"/>
</dbReference>
<sequence length="411" mass="42522">MTEQSSEPHAAEHPADHRWNRQRLRSNNEWLLLERLRTAGPASRAQLARDSGLSKPTVSTALAALEQAGLVREAGTVAPDRGRIAVLYEADPSAGYVLGVDIGRAWLRLAVADLAGTVVARSDVPNRGRSASAVARAVVGAAAEVTAAAGLRAEDVVQAVVGTPGVFDEDTDRVRYAVNLPGWGRSGLIAGMRQGLGTSVTVHNDANLAALGEYAFGAGTGSRLFLYILIGTGLGMGVVADGELFRGAHGAAGEIGFLPLLTQPMPGEPAPDGLPRRGMLEDAVSGDAVVRTARELGMTGPLTAKQVFDEARAGTEAAVAAVRQEAQRLAHVVAAVSSVLDPDLVVLGGGVGHSADLLLSTVEQTLHQLTPLRPRVAASVLGEDAVLLGAIATALRTARPQVFDRRSGGDA</sequence>
<comment type="caution">
    <text evidence="4">The sequence shown here is derived from an EMBL/GenBank/DDBJ whole genome shotgun (WGS) entry which is preliminary data.</text>
</comment>
<dbReference type="InterPro" id="IPR011991">
    <property type="entry name" value="ArsR-like_HTH"/>
</dbReference>
<dbReference type="InterPro" id="IPR000835">
    <property type="entry name" value="HTH_MarR-typ"/>
</dbReference>
<dbReference type="SMART" id="SM00419">
    <property type="entry name" value="HTH_CRP"/>
    <property type="match status" value="1"/>
</dbReference>
<protein>
    <submittedName>
        <fullName evidence="4">ROK family protein</fullName>
    </submittedName>
</protein>
<organism evidence="4 5">
    <name type="scientific">Streptacidiphilus alkalitolerans</name>
    <dbReference type="NCBI Taxonomy" id="3342712"/>
    <lineage>
        <taxon>Bacteria</taxon>
        <taxon>Bacillati</taxon>
        <taxon>Actinomycetota</taxon>
        <taxon>Actinomycetes</taxon>
        <taxon>Kitasatosporales</taxon>
        <taxon>Streptomycetaceae</taxon>
        <taxon>Streptacidiphilus</taxon>
    </lineage>
</organism>
<evidence type="ECO:0000259" key="3">
    <source>
        <dbReference type="SMART" id="SM00419"/>
    </source>
</evidence>
<dbReference type="SUPFAM" id="SSF53067">
    <property type="entry name" value="Actin-like ATPase domain"/>
    <property type="match status" value="1"/>
</dbReference>
<feature type="region of interest" description="Disordered" evidence="2">
    <location>
        <begin position="1"/>
        <end position="20"/>
    </location>
</feature>
<dbReference type="Gene3D" id="3.30.420.40">
    <property type="match status" value="2"/>
</dbReference>
<dbReference type="InterPro" id="IPR036388">
    <property type="entry name" value="WH-like_DNA-bd_sf"/>
</dbReference>
<dbReference type="InterPro" id="IPR036390">
    <property type="entry name" value="WH_DNA-bd_sf"/>
</dbReference>
<dbReference type="InterPro" id="IPR043129">
    <property type="entry name" value="ATPase_NBD"/>
</dbReference>